<keyword evidence="4 7" id="KW-0812">Transmembrane</keyword>
<feature type="transmembrane region" description="Helical" evidence="7">
    <location>
        <begin position="101"/>
        <end position="123"/>
    </location>
</feature>
<keyword evidence="10" id="KW-1185">Reference proteome</keyword>
<keyword evidence="6 7" id="KW-0472">Membrane</keyword>
<evidence type="ECO:0000256" key="4">
    <source>
        <dbReference type="ARBA" id="ARBA00022692"/>
    </source>
</evidence>
<dbReference type="AlphaFoldDB" id="A0A3D8QTM7"/>
<dbReference type="Proteomes" id="UP000256645">
    <property type="component" value="Unassembled WGS sequence"/>
</dbReference>
<gene>
    <name evidence="9" type="ORF">BP6252_10778</name>
</gene>
<evidence type="ECO:0000313" key="10">
    <source>
        <dbReference type="Proteomes" id="UP000256645"/>
    </source>
</evidence>
<evidence type="ECO:0000256" key="3">
    <source>
        <dbReference type="ARBA" id="ARBA00022679"/>
    </source>
</evidence>
<evidence type="ECO:0000256" key="5">
    <source>
        <dbReference type="ARBA" id="ARBA00022989"/>
    </source>
</evidence>
<evidence type="ECO:0000256" key="6">
    <source>
        <dbReference type="ARBA" id="ARBA00023136"/>
    </source>
</evidence>
<evidence type="ECO:0000256" key="1">
    <source>
        <dbReference type="ARBA" id="ARBA00004141"/>
    </source>
</evidence>
<feature type="transmembrane region" description="Helical" evidence="7">
    <location>
        <begin position="42"/>
        <end position="62"/>
    </location>
</feature>
<feature type="transmembrane region" description="Helical" evidence="7">
    <location>
        <begin position="298"/>
        <end position="322"/>
    </location>
</feature>
<feature type="domain" description="Wax synthase" evidence="8">
    <location>
        <begin position="242"/>
        <end position="330"/>
    </location>
</feature>
<dbReference type="GO" id="GO:0008374">
    <property type="term" value="F:O-acyltransferase activity"/>
    <property type="evidence" value="ECO:0007669"/>
    <property type="project" value="InterPro"/>
</dbReference>
<feature type="transmembrane region" description="Helical" evidence="7">
    <location>
        <begin position="367"/>
        <end position="387"/>
    </location>
</feature>
<dbReference type="GO" id="GO:0006629">
    <property type="term" value="P:lipid metabolic process"/>
    <property type="evidence" value="ECO:0007669"/>
    <property type="project" value="InterPro"/>
</dbReference>
<keyword evidence="3" id="KW-0808">Transferase</keyword>
<name>A0A3D8QTM7_9HELO</name>
<evidence type="ECO:0000313" key="9">
    <source>
        <dbReference type="EMBL" id="RDW65127.1"/>
    </source>
</evidence>
<reference evidence="9 10" key="1">
    <citation type="journal article" date="2018" name="IMA Fungus">
        <title>IMA Genome-F 9: Draft genome sequence of Annulohypoxylon stygium, Aspergillus mulundensis, Berkeleyomyces basicola (syn. Thielaviopsis basicola), Ceratocystis smalleyi, two Cercospora beticola strains, Coleophoma cylindrospora, Fusarium fracticaudum, Phialophora cf. hyalina, and Morchella septimelata.</title>
        <authorList>
            <person name="Wingfield B.D."/>
            <person name="Bills G.F."/>
            <person name="Dong Y."/>
            <person name="Huang W."/>
            <person name="Nel W.J."/>
            <person name="Swalarsk-Parry B.S."/>
            <person name="Vaghefi N."/>
            <person name="Wilken P.M."/>
            <person name="An Z."/>
            <person name="de Beer Z.W."/>
            <person name="De Vos L."/>
            <person name="Chen L."/>
            <person name="Duong T.A."/>
            <person name="Gao Y."/>
            <person name="Hammerbacher A."/>
            <person name="Kikkert J.R."/>
            <person name="Li Y."/>
            <person name="Li H."/>
            <person name="Li K."/>
            <person name="Li Q."/>
            <person name="Liu X."/>
            <person name="Ma X."/>
            <person name="Naidoo K."/>
            <person name="Pethybridge S.J."/>
            <person name="Sun J."/>
            <person name="Steenkamp E.T."/>
            <person name="van der Nest M.A."/>
            <person name="van Wyk S."/>
            <person name="Wingfield M.J."/>
            <person name="Xiong C."/>
            <person name="Yue Q."/>
            <person name="Zhang X."/>
        </authorList>
    </citation>
    <scope>NUCLEOTIDE SEQUENCE [LARGE SCALE GENOMIC DNA]</scope>
    <source>
        <strain evidence="9 10">BP6252</strain>
    </source>
</reference>
<comment type="caution">
    <text evidence="9">The sequence shown here is derived from an EMBL/GenBank/DDBJ whole genome shotgun (WGS) entry which is preliminary data.</text>
</comment>
<feature type="transmembrane region" description="Helical" evidence="7">
    <location>
        <begin position="157"/>
        <end position="176"/>
    </location>
</feature>
<evidence type="ECO:0000256" key="7">
    <source>
        <dbReference type="SAM" id="Phobius"/>
    </source>
</evidence>
<accession>A0A3D8QTM7</accession>
<evidence type="ECO:0000256" key="2">
    <source>
        <dbReference type="ARBA" id="ARBA00007282"/>
    </source>
</evidence>
<comment type="subcellular location">
    <subcellularLocation>
        <location evidence="1">Membrane</location>
        <topology evidence="1">Multi-pass membrane protein</topology>
    </subcellularLocation>
</comment>
<dbReference type="GO" id="GO:0016020">
    <property type="term" value="C:membrane"/>
    <property type="evidence" value="ECO:0007669"/>
    <property type="project" value="UniProtKB-SubCell"/>
</dbReference>
<proteinExistence type="inferred from homology"/>
<dbReference type="STRING" id="1849047.A0A3D8QTM7"/>
<feature type="transmembrane region" description="Helical" evidence="7">
    <location>
        <begin position="328"/>
        <end position="346"/>
    </location>
</feature>
<organism evidence="9 10">
    <name type="scientific">Coleophoma cylindrospora</name>
    <dbReference type="NCBI Taxonomy" id="1849047"/>
    <lineage>
        <taxon>Eukaryota</taxon>
        <taxon>Fungi</taxon>
        <taxon>Dikarya</taxon>
        <taxon>Ascomycota</taxon>
        <taxon>Pezizomycotina</taxon>
        <taxon>Leotiomycetes</taxon>
        <taxon>Helotiales</taxon>
        <taxon>Dermateaceae</taxon>
        <taxon>Coleophoma</taxon>
    </lineage>
</organism>
<dbReference type="InterPro" id="IPR044851">
    <property type="entry name" value="Wax_synthase"/>
</dbReference>
<dbReference type="OrthoDB" id="3547879at2759"/>
<protein>
    <recommendedName>
        <fullName evidence="8">Wax synthase domain-containing protein</fullName>
    </recommendedName>
</protein>
<evidence type="ECO:0000259" key="8">
    <source>
        <dbReference type="Pfam" id="PF13813"/>
    </source>
</evidence>
<dbReference type="Pfam" id="PF13813">
    <property type="entry name" value="MBOAT_2"/>
    <property type="match status" value="1"/>
</dbReference>
<dbReference type="PANTHER" id="PTHR31595">
    <property type="entry name" value="LONG-CHAIN-ALCOHOL O-FATTY-ACYLTRANSFERASE 3-RELATED"/>
    <property type="match status" value="1"/>
</dbReference>
<dbReference type="InterPro" id="IPR032805">
    <property type="entry name" value="Wax_synthase_dom"/>
</dbReference>
<sequence length="411" mass="46160">MSSQLMNDALVLHPGLIALLSPLGLSCTIALVDSSCRLQRASFYLLSIAIAAQLQYSIPAFTGNGTYDGAFMSYIWILHLRAFDLLFCEAVYLSAAMPSPSLIATIQSTLSRLVAAWCLLFNLRNINRPRRVKNLPAWSSRHPEYVPEKSEFVKRRLLHILTTYLMLDAIFALLPAPNPVEDVPEHKQPLLSRMGDITLEEIIARPITVILPAFSIYGMFTIPYNIAASFTVLFCGGKPQHWPPIFGSLPDAYTLRRFWGKFWHQLLRSSLEACTSFLITCVFGISSHHKTLIRYLRVFLAFYITALIHIPGVVVLGGSPFASGCPTFFIMQAVGILIESMVIYLWSAISRTPIDNMPTRRMTKVLGYVWVLAWTSWTGPSFTWVIARALVQGRDDVVPWSFIKWLGNGKP</sequence>
<comment type="similarity">
    <text evidence="2">Belongs to the wax synthase family.</text>
</comment>
<keyword evidence="5 7" id="KW-1133">Transmembrane helix</keyword>
<dbReference type="EMBL" id="PDLM01000012">
    <property type="protein sequence ID" value="RDW65127.1"/>
    <property type="molecule type" value="Genomic_DNA"/>
</dbReference>
<dbReference type="PANTHER" id="PTHR31595:SF27">
    <property type="entry name" value="WAX SYNTHASE DOMAIN-CONTAINING PROTEIN-RELATED"/>
    <property type="match status" value="1"/>
</dbReference>